<name>A0A859DPA1_9FIRM</name>
<dbReference type="PROSITE" id="PS00198">
    <property type="entry name" value="4FE4S_FER_1"/>
    <property type="match status" value="1"/>
</dbReference>
<reference evidence="6" key="2">
    <citation type="journal article" date="2021" name="Appl. Environ. Microbiol.">
        <title>Adaptability of a Caproate-Producing Bacterium Contributes to Its Dominance in an Anaerobic Fermentation System.</title>
        <authorList>
            <person name="Wang H."/>
            <person name="Gu Y."/>
            <person name="Zhou W."/>
            <person name="Zhao D."/>
            <person name="Qiao Z."/>
            <person name="Zheng J."/>
            <person name="Gao J."/>
            <person name="Chen X."/>
            <person name="Ren C."/>
            <person name="Xu Y."/>
        </authorList>
    </citation>
    <scope>NUCLEOTIDE SEQUENCE</scope>
    <source>
        <strain evidence="6">JNU-WLY1368</strain>
    </source>
</reference>
<dbReference type="SUPFAM" id="SSF52540">
    <property type="entry name" value="P-loop containing nucleoside triphosphate hydrolases"/>
    <property type="match status" value="1"/>
</dbReference>
<gene>
    <name evidence="5" type="ORF">GJQ69_03340</name>
    <name evidence="6" type="ORF">GKP14_01025</name>
</gene>
<dbReference type="PROSITE" id="PS51379">
    <property type="entry name" value="4FE4S_FER_2"/>
    <property type="match status" value="2"/>
</dbReference>
<dbReference type="KEGG" id="clf:GJQ69_03340"/>
<dbReference type="EMBL" id="CP046051">
    <property type="protein sequence ID" value="QKN23600.1"/>
    <property type="molecule type" value="Genomic_DNA"/>
</dbReference>
<dbReference type="EMBL" id="CP046161">
    <property type="protein sequence ID" value="QKO29724.1"/>
    <property type="molecule type" value="Genomic_DNA"/>
</dbReference>
<feature type="domain" description="4Fe-4S ferredoxin-type" evidence="4">
    <location>
        <begin position="57"/>
        <end position="86"/>
    </location>
</feature>
<keyword evidence="2" id="KW-0408">Iron</keyword>
<dbReference type="SUPFAM" id="SSF54862">
    <property type="entry name" value="4Fe-4S ferredoxins"/>
    <property type="match status" value="1"/>
</dbReference>
<dbReference type="Pfam" id="PF01656">
    <property type="entry name" value="CbiA"/>
    <property type="match status" value="1"/>
</dbReference>
<dbReference type="AlphaFoldDB" id="A0A859DPA1"/>
<reference evidence="6" key="3">
    <citation type="journal article" date="2022" name="Int. J. Syst. Evol. Microbiol.">
        <title>Caproicibacterium lactatifermentans sp. nov., isolated from pit clay used for the production of Chinese strong aroma-type liquor.</title>
        <authorList>
            <person name="Wang H."/>
            <person name="Gu Y."/>
            <person name="Zhao D."/>
            <person name="Qiao Z."/>
            <person name="Zheng J."/>
            <person name="Gao J."/>
            <person name="Ren C."/>
            <person name="Xu Y."/>
        </authorList>
    </citation>
    <scope>NUCLEOTIDE SEQUENCE</scope>
    <source>
        <strain evidence="6">JNU-WLY1368</strain>
    </source>
</reference>
<keyword evidence="8" id="KW-1185">Reference proteome</keyword>
<dbReference type="PANTHER" id="PTHR43063">
    <property type="entry name" value="4FE-4S CLUSTER CONTAINING PARA FAMILY ATPASE PROTEIN"/>
    <property type="match status" value="1"/>
</dbReference>
<keyword evidence="1" id="KW-0479">Metal-binding</keyword>
<evidence type="ECO:0000313" key="7">
    <source>
        <dbReference type="Proteomes" id="UP000501316"/>
    </source>
</evidence>
<dbReference type="GO" id="GO:0046872">
    <property type="term" value="F:metal ion binding"/>
    <property type="evidence" value="ECO:0007669"/>
    <property type="project" value="UniProtKB-KW"/>
</dbReference>
<evidence type="ECO:0000313" key="6">
    <source>
        <dbReference type="EMBL" id="QKO29724.1"/>
    </source>
</evidence>
<dbReference type="Gene3D" id="3.30.70.20">
    <property type="match status" value="1"/>
</dbReference>
<evidence type="ECO:0000256" key="1">
    <source>
        <dbReference type="ARBA" id="ARBA00022723"/>
    </source>
</evidence>
<proteinExistence type="predicted"/>
<dbReference type="InterPro" id="IPR002586">
    <property type="entry name" value="CobQ/CobB/MinD/ParA_Nub-bd_dom"/>
</dbReference>
<reference evidence="7 8" key="1">
    <citation type="submission" date="2019-11" db="EMBL/GenBank/DDBJ databases">
        <authorList>
            <person name="Ren C."/>
            <person name="Wang H."/>
            <person name="Xu Y."/>
        </authorList>
    </citation>
    <scope>NUCLEOTIDE SEQUENCE [LARGE SCALE GENOMIC DNA]</scope>
    <source>
        <strain evidence="8">JNU-WLY1368</strain>
        <strain evidence="5 7">LBM 19010</strain>
    </source>
</reference>
<dbReference type="InterPro" id="IPR027417">
    <property type="entry name" value="P-loop_NTPase"/>
</dbReference>
<evidence type="ECO:0000256" key="3">
    <source>
        <dbReference type="ARBA" id="ARBA00023014"/>
    </source>
</evidence>
<dbReference type="Gene3D" id="3.40.50.300">
    <property type="entry name" value="P-loop containing nucleotide triphosphate hydrolases"/>
    <property type="match status" value="1"/>
</dbReference>
<sequence>MKVAVLSGKGGTGKTFVSVNLAAVAGKSTYIDCDVEEPNGRLFFKPENVTTQTVNIRLPAFSGSKCTGCRKCVEFCHFNALAFVKNKPLLFSEVCHSCGGCALICPAKAITEMEKSVGIVECGEFGDIHVVTGCMNLGEASGIPIIKAALTHVGEMDELTVIDCPPGSACSVMESVQNADYCLIVAEPTAFGLHNFKMVYELVQLLHKPCGMVINKVDNEFNRLDEFCAQNGIPVLCRIPYSKTLAELSAKGKIASLHSDEIATQFHTLLADVREVAKL</sequence>
<organism evidence="5 7">
    <name type="scientific">Caproicibacterium lactatifermentans</name>
    <dbReference type="NCBI Taxonomy" id="2666138"/>
    <lineage>
        <taxon>Bacteria</taxon>
        <taxon>Bacillati</taxon>
        <taxon>Bacillota</taxon>
        <taxon>Clostridia</taxon>
        <taxon>Eubacteriales</taxon>
        <taxon>Oscillospiraceae</taxon>
        <taxon>Caproicibacterium</taxon>
    </lineage>
</organism>
<evidence type="ECO:0000313" key="8">
    <source>
        <dbReference type="Proteomes" id="UP000509623"/>
    </source>
</evidence>
<protein>
    <submittedName>
        <fullName evidence="5">ATPase</fullName>
    </submittedName>
</protein>
<dbReference type="Proteomes" id="UP000501316">
    <property type="component" value="Chromosome"/>
</dbReference>
<keyword evidence="3" id="KW-0411">Iron-sulfur</keyword>
<dbReference type="RefSeq" id="WP_086036057.1">
    <property type="nucleotide sequence ID" value="NZ_CP046051.1"/>
</dbReference>
<feature type="domain" description="4Fe-4S ferredoxin-type" evidence="4">
    <location>
        <begin position="87"/>
        <end position="116"/>
    </location>
</feature>
<dbReference type="InterPro" id="IPR017896">
    <property type="entry name" value="4Fe4S_Fe-S-bd"/>
</dbReference>
<evidence type="ECO:0000256" key="2">
    <source>
        <dbReference type="ARBA" id="ARBA00023004"/>
    </source>
</evidence>
<dbReference type="Proteomes" id="UP000509623">
    <property type="component" value="Chromosome"/>
</dbReference>
<dbReference type="InterPro" id="IPR017900">
    <property type="entry name" value="4Fe4S_Fe_S_CS"/>
</dbReference>
<dbReference type="GO" id="GO:0051536">
    <property type="term" value="F:iron-sulfur cluster binding"/>
    <property type="evidence" value="ECO:0007669"/>
    <property type="project" value="UniProtKB-KW"/>
</dbReference>
<dbReference type="PANTHER" id="PTHR43063:SF1">
    <property type="entry name" value="4FE-4S CLUSTER CONTAINING PARA FAMILY ATPASE PROTEIN"/>
    <property type="match status" value="1"/>
</dbReference>
<accession>A0A859DPA1</accession>
<evidence type="ECO:0000259" key="4">
    <source>
        <dbReference type="PROSITE" id="PS51379"/>
    </source>
</evidence>
<evidence type="ECO:0000313" key="5">
    <source>
        <dbReference type="EMBL" id="QKN23600.1"/>
    </source>
</evidence>